<feature type="compositionally biased region" description="Polar residues" evidence="1">
    <location>
        <begin position="1"/>
        <end position="30"/>
    </location>
</feature>
<keyword evidence="4" id="KW-1185">Reference proteome</keyword>
<dbReference type="PANTHER" id="PTHR35041:SF3">
    <property type="entry name" value="FORMYLMETHIONINE DEFORMYLASE-LIKE PROTEIN"/>
    <property type="match status" value="1"/>
</dbReference>
<gene>
    <name evidence="3" type="ORF">LSUE1_G007466</name>
</gene>
<feature type="transmembrane region" description="Helical" evidence="2">
    <location>
        <begin position="104"/>
        <end position="125"/>
    </location>
</feature>
<evidence type="ECO:0000313" key="4">
    <source>
        <dbReference type="Proteomes" id="UP000469558"/>
    </source>
</evidence>
<keyword evidence="2" id="KW-0812">Transmembrane</keyword>
<comment type="caution">
    <text evidence="3">The sequence shown here is derived from an EMBL/GenBank/DDBJ whole genome shotgun (WGS) entry which is preliminary data.</text>
</comment>
<name>A0A8T9BZ21_9HELO</name>
<evidence type="ECO:0000256" key="1">
    <source>
        <dbReference type="SAM" id="MobiDB-lite"/>
    </source>
</evidence>
<organism evidence="3 4">
    <name type="scientific">Lachnellula suecica</name>
    <dbReference type="NCBI Taxonomy" id="602035"/>
    <lineage>
        <taxon>Eukaryota</taxon>
        <taxon>Fungi</taxon>
        <taxon>Dikarya</taxon>
        <taxon>Ascomycota</taxon>
        <taxon>Pezizomycotina</taxon>
        <taxon>Leotiomycetes</taxon>
        <taxon>Helotiales</taxon>
        <taxon>Lachnaceae</taxon>
        <taxon>Lachnellula</taxon>
    </lineage>
</organism>
<proteinExistence type="predicted"/>
<sequence length="206" mass="23057">MQFQPSMPLNPLPNTSSHASTEQLEPSQKPSVGVREQLLRNDAHQNNGQPTAELVKWGISWKTPALMIVFLLSGVAFALGHHFYYMSLHGTPAGTKSRQQWATAFGTAFAFLVVALLKTAAGNAYQQYIWTVVKRKPLELGTLDRLFALTSDPTGIFHLSLIRNAQLAILGAAICCCFWPTQRNHFNYVTKRKLDPRYLWNKCLGL</sequence>
<reference evidence="3 4" key="1">
    <citation type="submission" date="2018-05" db="EMBL/GenBank/DDBJ databases">
        <title>Genome sequencing and assembly of the regulated plant pathogen Lachnellula willkommii and related sister species for the development of diagnostic species identification markers.</title>
        <authorList>
            <person name="Giroux E."/>
            <person name="Bilodeau G."/>
        </authorList>
    </citation>
    <scope>NUCLEOTIDE SEQUENCE [LARGE SCALE GENOMIC DNA]</scope>
    <source>
        <strain evidence="3 4">CBS 268.59</strain>
    </source>
</reference>
<feature type="region of interest" description="Disordered" evidence="1">
    <location>
        <begin position="1"/>
        <end position="32"/>
    </location>
</feature>
<protein>
    <submittedName>
        <fullName evidence="3">Uncharacterized protein</fullName>
    </submittedName>
</protein>
<dbReference type="OrthoDB" id="5340195at2759"/>
<evidence type="ECO:0000313" key="3">
    <source>
        <dbReference type="EMBL" id="TVY73141.1"/>
    </source>
</evidence>
<evidence type="ECO:0000256" key="2">
    <source>
        <dbReference type="SAM" id="Phobius"/>
    </source>
</evidence>
<dbReference type="EMBL" id="QGMK01001172">
    <property type="protein sequence ID" value="TVY73141.1"/>
    <property type="molecule type" value="Genomic_DNA"/>
</dbReference>
<feature type="transmembrane region" description="Helical" evidence="2">
    <location>
        <begin position="65"/>
        <end position="84"/>
    </location>
</feature>
<dbReference type="AlphaFoldDB" id="A0A8T9BZ21"/>
<accession>A0A8T9BZ21</accession>
<keyword evidence="2" id="KW-0472">Membrane</keyword>
<keyword evidence="2" id="KW-1133">Transmembrane helix</keyword>
<dbReference type="Proteomes" id="UP000469558">
    <property type="component" value="Unassembled WGS sequence"/>
</dbReference>
<dbReference type="PANTHER" id="PTHR35041">
    <property type="entry name" value="MEDIATOR OF RNA POLYMERASE II TRANSCRIPTION SUBUNIT 1"/>
    <property type="match status" value="1"/>
</dbReference>